<gene>
    <name evidence="1" type="ORF">ERJ77_22870</name>
</gene>
<accession>A0AAW4BJM4</accession>
<feature type="non-terminal residue" evidence="1">
    <location>
        <position position="1"/>
    </location>
</feature>
<protein>
    <submittedName>
        <fullName evidence="1">Methyl-accepting chemotaxis protein</fullName>
    </submittedName>
</protein>
<sequence>DFDGSIVVSFAKAFKGQKQGVLAADLTVTNLIKEVLNVKLNNQGFAFLVDGNNNIVAYQDEALSQKPLT</sequence>
<feature type="non-terminal residue" evidence="1">
    <location>
        <position position="69"/>
    </location>
</feature>
<comment type="caution">
    <text evidence="1">The sequence shown here is derived from an EMBL/GenBank/DDBJ whole genome shotgun (WGS) entry which is preliminary data.</text>
</comment>
<organism evidence="1 2">
    <name type="scientific">Vibrio anguillarum</name>
    <name type="common">Listonella anguillarum</name>
    <dbReference type="NCBI Taxonomy" id="55601"/>
    <lineage>
        <taxon>Bacteria</taxon>
        <taxon>Pseudomonadati</taxon>
        <taxon>Pseudomonadota</taxon>
        <taxon>Gammaproteobacteria</taxon>
        <taxon>Vibrionales</taxon>
        <taxon>Vibrionaceae</taxon>
        <taxon>Vibrio</taxon>
    </lineage>
</organism>
<evidence type="ECO:0000313" key="1">
    <source>
        <dbReference type="EMBL" id="MBF4437271.1"/>
    </source>
</evidence>
<dbReference type="AlphaFoldDB" id="A0AAW4BJM4"/>
<dbReference type="EMBL" id="SCLC01000801">
    <property type="protein sequence ID" value="MBF4437271.1"/>
    <property type="molecule type" value="Genomic_DNA"/>
</dbReference>
<evidence type="ECO:0000313" key="2">
    <source>
        <dbReference type="Proteomes" id="UP000786185"/>
    </source>
</evidence>
<proteinExistence type="predicted"/>
<dbReference type="Proteomes" id="UP000786185">
    <property type="component" value="Unassembled WGS sequence"/>
</dbReference>
<name>A0AAW4BJM4_VIBAN</name>
<reference evidence="1" key="1">
    <citation type="journal article" date="2021" name="PeerJ">
        <title>Analysis of 44 Vibrio anguillarum genomes reveals high genetic diversity.</title>
        <authorList>
            <person name="Hansen M.J."/>
            <person name="Dalsgaard I."/>
        </authorList>
    </citation>
    <scope>NUCLEOTIDE SEQUENCE</scope>
    <source>
        <strain evidence="1">850617-1/1</strain>
    </source>
</reference>
<dbReference type="Gene3D" id="3.30.450.20">
    <property type="entry name" value="PAS domain"/>
    <property type="match status" value="2"/>
</dbReference>